<accession>A0A098CZF5</accession>
<dbReference type="Proteomes" id="UP000070720">
    <property type="component" value="Chromosome 1"/>
</dbReference>
<gene>
    <name evidence="3" type="primary">FG00163.1</name>
    <name evidence="2" type="ORF">FGRAMPH1_01T00447</name>
</gene>
<evidence type="ECO:0000313" key="4">
    <source>
        <dbReference type="Proteomes" id="UP000070720"/>
    </source>
</evidence>
<evidence type="ECO:0000259" key="1">
    <source>
        <dbReference type="PROSITE" id="PS50053"/>
    </source>
</evidence>
<dbReference type="VEuPathDB" id="FungiDB:FGRAMPH1_01G00447"/>
<evidence type="ECO:0000313" key="2">
    <source>
        <dbReference type="EMBL" id="CEF72024.1"/>
    </source>
</evidence>
<dbReference type="InterPro" id="IPR019956">
    <property type="entry name" value="Ubiquitin_dom"/>
</dbReference>
<dbReference type="eggNOG" id="KOG0001">
    <property type="taxonomic scope" value="Eukaryota"/>
</dbReference>
<dbReference type="STRING" id="229533.I1R9L6"/>
<protein>
    <submittedName>
        <fullName evidence="2">Chromosome 1, complete genome</fullName>
    </submittedName>
</protein>
<dbReference type="EnsemblFungi" id="CEF72024">
    <property type="protein sequence ID" value="CEF72024"/>
    <property type="gene ID" value="FGRRES_00163"/>
</dbReference>
<dbReference type="EMBL" id="HG970332">
    <property type="protein sequence ID" value="CEF72024.1"/>
    <property type="molecule type" value="Genomic_DNA"/>
</dbReference>
<dbReference type="InterPro" id="IPR029071">
    <property type="entry name" value="Ubiquitin-like_domsf"/>
</dbReference>
<organism evidence="2 4">
    <name type="scientific">Gibberella zeae (strain ATCC MYA-4620 / CBS 123657 / FGSC 9075 / NRRL 31084 / PH-1)</name>
    <name type="common">Wheat head blight fungus</name>
    <name type="synonym">Fusarium graminearum</name>
    <dbReference type="NCBI Taxonomy" id="229533"/>
    <lineage>
        <taxon>Eukaryota</taxon>
        <taxon>Fungi</taxon>
        <taxon>Dikarya</taxon>
        <taxon>Ascomycota</taxon>
        <taxon>Pezizomycotina</taxon>
        <taxon>Sordariomycetes</taxon>
        <taxon>Hypocreomycetidae</taxon>
        <taxon>Hypocreales</taxon>
        <taxon>Nectriaceae</taxon>
        <taxon>Fusarium</taxon>
    </lineage>
</organism>
<dbReference type="AlphaFoldDB" id="I1R9L6"/>
<dbReference type="InterPro" id="IPR000626">
    <property type="entry name" value="Ubiquitin-like_dom"/>
</dbReference>
<dbReference type="OrthoDB" id="5092520at2759"/>
<dbReference type="PROSITE" id="PS50053">
    <property type="entry name" value="UBIQUITIN_2"/>
    <property type="match status" value="1"/>
</dbReference>
<dbReference type="PRINTS" id="PR00348">
    <property type="entry name" value="UBIQUITIN"/>
</dbReference>
<evidence type="ECO:0000313" key="3">
    <source>
        <dbReference type="EnsemblFungi" id="CEF72024"/>
    </source>
</evidence>
<accession>I1R9L6</accession>
<feature type="domain" description="Ubiquitin-like" evidence="1">
    <location>
        <begin position="183"/>
        <end position="249"/>
    </location>
</feature>
<dbReference type="KEGG" id="fgr:FGSG_00163"/>
<reference evidence="3 4" key="2">
    <citation type="journal article" date="2010" name="Nature">
        <title>Comparative genomics reveals mobile pathogenicity chromosomes in Fusarium.</title>
        <authorList>
            <person name="Ma L.J."/>
            <person name="van der Does H.C."/>
            <person name="Borkovich K.A."/>
            <person name="Coleman J.J."/>
            <person name="Daboussi M.J."/>
            <person name="Di Pietro A."/>
            <person name="Dufresne M."/>
            <person name="Freitag M."/>
            <person name="Grabherr M."/>
            <person name="Henrissat B."/>
            <person name="Houterman P.M."/>
            <person name="Kang S."/>
            <person name="Shim W.B."/>
            <person name="Woloshuk C."/>
            <person name="Xie X."/>
            <person name="Xu J.R."/>
            <person name="Antoniw J."/>
            <person name="Baker S.E."/>
            <person name="Bluhm B.H."/>
            <person name="Breakspear A."/>
            <person name="Brown D.W."/>
            <person name="Butchko R.A."/>
            <person name="Chapman S."/>
            <person name="Coulson R."/>
            <person name="Coutinho P.M."/>
            <person name="Danchin E.G."/>
            <person name="Diener A."/>
            <person name="Gale L.R."/>
            <person name="Gardiner D.M."/>
            <person name="Goff S."/>
            <person name="Hammond-Kosack K.E."/>
            <person name="Hilburn K."/>
            <person name="Hua-Van A."/>
            <person name="Jonkers W."/>
            <person name="Kazan K."/>
            <person name="Kodira C.D."/>
            <person name="Koehrsen M."/>
            <person name="Kumar L."/>
            <person name="Lee Y.H."/>
            <person name="Li L."/>
            <person name="Manners J.M."/>
            <person name="Miranda-Saavedra D."/>
            <person name="Mukherjee M."/>
            <person name="Park G."/>
            <person name="Park J."/>
            <person name="Park S.Y."/>
            <person name="Proctor R.H."/>
            <person name="Regev A."/>
            <person name="Ruiz-Roldan M.C."/>
            <person name="Sain D."/>
            <person name="Sakthikumar S."/>
            <person name="Sykes S."/>
            <person name="Schwartz D.C."/>
            <person name="Turgeon B.G."/>
            <person name="Wapinski I."/>
            <person name="Yoder O."/>
            <person name="Young S."/>
            <person name="Zeng Q."/>
            <person name="Zhou S."/>
            <person name="Galagan J."/>
            <person name="Cuomo C.A."/>
            <person name="Kistler H.C."/>
            <person name="Rep M."/>
        </authorList>
    </citation>
    <scope>GENOME REANNOTATION</scope>
    <source>
        <strain evidence="4">ATCC MYA-4620 / CBS 123657 / FGSC 9075 / NRRL 31084 / PH-1</strain>
        <strain evidence="3">PH-1 / ATCC MYA-4620 / FGSC 9075 / NRRL 31084</strain>
    </source>
</reference>
<keyword evidence="4" id="KW-1185">Reference proteome</keyword>
<dbReference type="SUPFAM" id="SSF54236">
    <property type="entry name" value="Ubiquitin-like"/>
    <property type="match status" value="1"/>
</dbReference>
<reference evidence="3 4" key="1">
    <citation type="journal article" date="2007" name="Science">
        <title>The Fusarium graminearum genome reveals a link between localized polymorphism and pathogen specialization.</title>
        <authorList>
            <person name="Cuomo C.A."/>
            <person name="Gueldener U."/>
            <person name="Xu J.-R."/>
            <person name="Trail F."/>
            <person name="Turgeon B.G."/>
            <person name="Di Pietro A."/>
            <person name="Walton J.D."/>
            <person name="Ma L.-J."/>
            <person name="Baker S.E."/>
            <person name="Rep M."/>
            <person name="Adam G."/>
            <person name="Antoniw J."/>
            <person name="Baldwin T."/>
            <person name="Calvo S.E."/>
            <person name="Chang Y.-L."/>
            <person name="DeCaprio D."/>
            <person name="Gale L.R."/>
            <person name="Gnerre S."/>
            <person name="Goswami R.S."/>
            <person name="Hammond-Kosack K."/>
            <person name="Harris L.J."/>
            <person name="Hilburn K."/>
            <person name="Kennell J.C."/>
            <person name="Kroken S."/>
            <person name="Magnuson J.K."/>
            <person name="Mannhaupt G."/>
            <person name="Mauceli E.W."/>
            <person name="Mewes H.-W."/>
            <person name="Mitterbauer R."/>
            <person name="Muehlbauer G."/>
            <person name="Muensterkoetter M."/>
            <person name="Nelson D."/>
            <person name="O'Donnell K."/>
            <person name="Ouellet T."/>
            <person name="Qi W."/>
            <person name="Quesneville H."/>
            <person name="Roncero M.I.G."/>
            <person name="Seong K.-Y."/>
            <person name="Tetko I.V."/>
            <person name="Urban M."/>
            <person name="Waalwijk C."/>
            <person name="Ward T.J."/>
            <person name="Yao J."/>
            <person name="Birren B.W."/>
            <person name="Kistler H.C."/>
        </authorList>
    </citation>
    <scope>NUCLEOTIDE SEQUENCE [LARGE SCALE GENOMIC DNA]</scope>
    <source>
        <strain evidence="4">ATCC MYA-4620 / CBS 123657 / FGSC 9075 / NRRL 31084 / PH-1</strain>
        <strain evidence="3">PH-1 / ATCC MYA-4620 / FGSC 9075 / NRRL 31084</strain>
    </source>
</reference>
<proteinExistence type="predicted"/>
<name>I1R9L6_GIBZE</name>
<dbReference type="Gene3D" id="3.10.20.90">
    <property type="entry name" value="Phosphatidylinositol 3-kinase Catalytic Subunit, Chain A, domain 1"/>
    <property type="match status" value="1"/>
</dbReference>
<sequence length="400" mass="44974">MSGTGYCSKDSLTETGPYGDLEIACYHSRRVPDPADIRLWDIFEKPDLSPSCQVSLAVKTASHPSPSQDEVYLPAESETALAFSITSKSLYKVKIFVGGQNICSYPRGGHEDADEIQDYFVIPLALKIHGVFVKKGLVRQLVAMESERPGYSIEHQMTGQDQNLNIRMEFFSERRRLEGHFYFTIVIKALAFTVVMNENDSTVQDIKDRIHDTRGTRPDQQLLIYEGKELEDARKWTDYSLQRASIIFLAYDMIVNCGPVIDRPLTGTALDTVEPTITMAPGGFISDSINKDPTLGEWCDEPALTVSLQVLNYEMFTNITGLSPKAPSPDEVAEITLNKCEDKELKTMTDWEIYLQGIGQIYAQTGIGITGPYDVNREREDRAPVKRPLTWRRILSCGFC</sequence>
<dbReference type="SMART" id="SM00213">
    <property type="entry name" value="UBQ"/>
    <property type="match status" value="1"/>
</dbReference>
<reference evidence="2 4" key="3">
    <citation type="journal article" date="2015" name="BMC Genomics">
        <title>The completed genome sequence of the pathogenic ascomycete fungus Fusarium graminearum.</title>
        <authorList>
            <person name="King R."/>
            <person name="Urban M."/>
            <person name="Hammond-Kosack M.C."/>
            <person name="Hassani-Pak K."/>
            <person name="Hammond-Kosack K.E."/>
        </authorList>
    </citation>
    <scope>NUCLEOTIDE SEQUENCE [LARGE SCALE GENOMIC DNA]</scope>
    <source>
        <strain evidence="4">ATCC MYA-4620 / CBS 123657 / FGSC 9075 / NRRL 31084 / PH-1</strain>
        <strain evidence="2">PH-1</strain>
    </source>
</reference>
<dbReference type="Pfam" id="PF00240">
    <property type="entry name" value="ubiquitin"/>
    <property type="match status" value="1"/>
</dbReference>
<dbReference type="HOGENOM" id="CLU_057726_0_0_1"/>
<reference evidence="3" key="4">
    <citation type="submission" date="2017-01" db="UniProtKB">
        <authorList>
            <consortium name="EnsemblFungi"/>
        </authorList>
    </citation>
    <scope>IDENTIFICATION</scope>
    <source>
        <strain evidence="3">PH-1 / ATCC MYA-4620 / FGSC 9075 / NRRL 31084</strain>
    </source>
</reference>
<dbReference type="RefSeq" id="XP_011315772.1">
    <property type="nucleotide sequence ID" value="XM_011317470.1"/>
</dbReference>
<dbReference type="InParanoid" id="I1R9L6"/>